<keyword evidence="4" id="KW-1133">Transmembrane helix</keyword>
<protein>
    <submittedName>
        <fullName evidence="5">Uncharacterized protein</fullName>
    </submittedName>
</protein>
<organism evidence="5 6">
    <name type="scientific">Zingiber officinale</name>
    <name type="common">Ginger</name>
    <name type="synonym">Amomum zingiber</name>
    <dbReference type="NCBI Taxonomy" id="94328"/>
    <lineage>
        <taxon>Eukaryota</taxon>
        <taxon>Viridiplantae</taxon>
        <taxon>Streptophyta</taxon>
        <taxon>Embryophyta</taxon>
        <taxon>Tracheophyta</taxon>
        <taxon>Spermatophyta</taxon>
        <taxon>Magnoliopsida</taxon>
        <taxon>Liliopsida</taxon>
        <taxon>Zingiberales</taxon>
        <taxon>Zingiberaceae</taxon>
        <taxon>Zingiber</taxon>
    </lineage>
</organism>
<keyword evidence="3" id="KW-0809">Transit peptide</keyword>
<dbReference type="Proteomes" id="UP000734854">
    <property type="component" value="Unassembled WGS sequence"/>
</dbReference>
<keyword evidence="6" id="KW-1185">Reference proteome</keyword>
<evidence type="ECO:0000256" key="1">
    <source>
        <dbReference type="ARBA" id="ARBA00007692"/>
    </source>
</evidence>
<feature type="transmembrane region" description="Helical" evidence="4">
    <location>
        <begin position="590"/>
        <end position="608"/>
    </location>
</feature>
<keyword evidence="4" id="KW-0472">Membrane</keyword>
<sequence length="627" mass="72232">MLHSTIRRHPLLPLPQLHRIFFATSTSSPLSGGGTSSREPHFMVEYLVNSCGLSVEEASKASKHLAHLRSTENPNAVLAFFRSQGIDGANLRKMISWKPACLCYNVESSLTPKFQFLRDLGWSKSDLVDVIMRNPTIIFFNIQHTLVPRLNVWENLFGSRELLLKNIRKGSWFLNTRCENVVRLNLNFLRDECDIPLERASFVLKKQPTFIVQNPNSLRALVDRAEGMGFTRRSRMSLWILDILFKTSREKLDAHSKLMSNFGWSNSEFCTAIGKKPCFLNLSTDILRIKMEFLIKDIGFTPSSIAEQPSLLVFSLKKRMIPRFQVMKIIKSEGLWTSKDKLHTFFIMQDPKFLKKYILPYKDKFPKLLEVRFDLVIAGTLDSFDFFCSEIVMYFVLLAFLSVIEMLILALGSEVTMHSCVDCVPDGSLGIKLGSMMFDFLLLSKDLDRLQVHFLYVVGMDSRRLGMNGGKTISVDVFVFSLKFRSFLLRARMLELRYCFVPSYRFGIPLVFSRAVVVSTLILHGTFGFLGQFMRERRVLAEYSCFLVVKMISFLFVVFRISQQIVILGEFHCDRDVSSSDYEFVWDRNLVHSAMVIVCGILPSIFCYDEFYPMALRFWKGFELTFG</sequence>
<dbReference type="InterPro" id="IPR038538">
    <property type="entry name" value="MTERF_sf"/>
</dbReference>
<dbReference type="EMBL" id="JACMSC010000020">
    <property type="protein sequence ID" value="KAG6471877.1"/>
    <property type="molecule type" value="Genomic_DNA"/>
</dbReference>
<dbReference type="GO" id="GO:0003676">
    <property type="term" value="F:nucleic acid binding"/>
    <property type="evidence" value="ECO:0007669"/>
    <property type="project" value="InterPro"/>
</dbReference>
<accession>A0A8J5ECL8</accession>
<keyword evidence="2" id="KW-0806">Transcription termination</keyword>
<proteinExistence type="inferred from homology"/>
<dbReference type="FunFam" id="1.25.70.10:FF:000001">
    <property type="entry name" value="Mitochondrial transcription termination factor-like"/>
    <property type="match status" value="1"/>
</dbReference>
<dbReference type="SMART" id="SM00733">
    <property type="entry name" value="Mterf"/>
    <property type="match status" value="6"/>
</dbReference>
<dbReference type="Gene3D" id="1.25.70.10">
    <property type="entry name" value="Transcription termination factor 3, mitochondrial"/>
    <property type="match status" value="2"/>
</dbReference>
<comment type="caution">
    <text evidence="5">The sequence shown here is derived from an EMBL/GenBank/DDBJ whole genome shotgun (WGS) entry which is preliminary data.</text>
</comment>
<evidence type="ECO:0000256" key="3">
    <source>
        <dbReference type="ARBA" id="ARBA00022946"/>
    </source>
</evidence>
<feature type="transmembrane region" description="Helical" evidence="4">
    <location>
        <begin position="391"/>
        <end position="411"/>
    </location>
</feature>
<keyword evidence="2" id="KW-0805">Transcription regulation</keyword>
<gene>
    <name evidence="5" type="ORF">ZIOFF_069324</name>
</gene>
<feature type="transmembrane region" description="Helical" evidence="4">
    <location>
        <begin position="511"/>
        <end position="531"/>
    </location>
</feature>
<dbReference type="PANTHER" id="PTHR13068:SF242">
    <property type="entry name" value="OS04G0637500 PROTEIN"/>
    <property type="match status" value="1"/>
</dbReference>
<dbReference type="GO" id="GO:0006353">
    <property type="term" value="P:DNA-templated transcription termination"/>
    <property type="evidence" value="ECO:0007669"/>
    <property type="project" value="UniProtKB-KW"/>
</dbReference>
<dbReference type="PANTHER" id="PTHR13068">
    <property type="entry name" value="CGI-12 PROTEIN-RELATED"/>
    <property type="match status" value="1"/>
</dbReference>
<dbReference type="AlphaFoldDB" id="A0A8J5ECL8"/>
<evidence type="ECO:0000313" key="5">
    <source>
        <dbReference type="EMBL" id="KAG6471877.1"/>
    </source>
</evidence>
<keyword evidence="2" id="KW-0804">Transcription</keyword>
<evidence type="ECO:0000256" key="2">
    <source>
        <dbReference type="ARBA" id="ARBA00022472"/>
    </source>
</evidence>
<evidence type="ECO:0000256" key="4">
    <source>
        <dbReference type="SAM" id="Phobius"/>
    </source>
</evidence>
<reference evidence="5 6" key="1">
    <citation type="submission" date="2020-08" db="EMBL/GenBank/DDBJ databases">
        <title>Plant Genome Project.</title>
        <authorList>
            <person name="Zhang R.-G."/>
        </authorList>
    </citation>
    <scope>NUCLEOTIDE SEQUENCE [LARGE SCALE GENOMIC DNA]</scope>
    <source>
        <tissue evidence="5">Rhizome</tissue>
    </source>
</reference>
<name>A0A8J5ECL8_ZINOF</name>
<dbReference type="Pfam" id="PF02536">
    <property type="entry name" value="mTERF"/>
    <property type="match status" value="1"/>
</dbReference>
<feature type="transmembrane region" description="Helical" evidence="4">
    <location>
        <begin position="543"/>
        <end position="561"/>
    </location>
</feature>
<evidence type="ECO:0000313" key="6">
    <source>
        <dbReference type="Proteomes" id="UP000734854"/>
    </source>
</evidence>
<comment type="similarity">
    <text evidence="1">Belongs to the mTERF family.</text>
</comment>
<dbReference type="InterPro" id="IPR003690">
    <property type="entry name" value="MTERF"/>
</dbReference>
<keyword evidence="4" id="KW-0812">Transmembrane</keyword>